<dbReference type="Proteomes" id="UP001141327">
    <property type="component" value="Unassembled WGS sequence"/>
</dbReference>
<keyword evidence="12" id="KW-0406">Ion transport</keyword>
<feature type="domain" description="IFT121/TULP4 N-terminal" evidence="11">
    <location>
        <begin position="1"/>
        <end position="248"/>
    </location>
</feature>
<dbReference type="PROSITE" id="PS50082">
    <property type="entry name" value="WD_REPEATS_2"/>
    <property type="match status" value="1"/>
</dbReference>
<keyword evidence="12" id="KW-0813">Transport</keyword>
<keyword evidence="6" id="KW-0969">Cilium</keyword>
<dbReference type="InterPro" id="IPR056158">
    <property type="entry name" value="Beta-prop_IFT121_2nd"/>
</dbReference>
<keyword evidence="5" id="KW-0677">Repeat</keyword>
<keyword evidence="3" id="KW-0963">Cytoplasm</keyword>
<evidence type="ECO:0000256" key="9">
    <source>
        <dbReference type="SAM" id="MobiDB-lite"/>
    </source>
</evidence>
<dbReference type="EMBL" id="JAPMOS010000017">
    <property type="protein sequence ID" value="KAJ4459771.1"/>
    <property type="molecule type" value="Genomic_DNA"/>
</dbReference>
<dbReference type="InterPro" id="IPR001680">
    <property type="entry name" value="WD40_rpt"/>
</dbReference>
<comment type="caution">
    <text evidence="12">The sequence shown here is derived from an EMBL/GenBank/DDBJ whole genome shotgun (WGS) entry which is preliminary data.</text>
</comment>
<dbReference type="InterPro" id="IPR036322">
    <property type="entry name" value="WD40_repeat_dom_sf"/>
</dbReference>
<name>A0ABQ8UMT1_9EUKA</name>
<reference evidence="12" key="1">
    <citation type="journal article" date="2022" name="bioRxiv">
        <title>Genomics of Preaxostyla Flagellates Illuminates Evolutionary Transitions and the Path Towards Mitochondrial Loss.</title>
        <authorList>
            <person name="Novak L.V.F."/>
            <person name="Treitli S.C."/>
            <person name="Pyrih J."/>
            <person name="Halakuc P."/>
            <person name="Pipaliya S.V."/>
            <person name="Vacek V."/>
            <person name="Brzon O."/>
            <person name="Soukal P."/>
            <person name="Eme L."/>
            <person name="Dacks J.B."/>
            <person name="Karnkowska A."/>
            <person name="Elias M."/>
            <person name="Hampl V."/>
        </authorList>
    </citation>
    <scope>NUCLEOTIDE SEQUENCE</scope>
    <source>
        <strain evidence="12">RCP-MX</strain>
    </source>
</reference>
<dbReference type="Gene3D" id="2.130.10.10">
    <property type="entry name" value="YVTN repeat-like/Quinoprotein amine dehydrogenase"/>
    <property type="match status" value="1"/>
</dbReference>
<dbReference type="PANTHER" id="PTHR12764:SF5">
    <property type="entry name" value="LD29485P"/>
    <property type="match status" value="1"/>
</dbReference>
<dbReference type="InterPro" id="IPR039857">
    <property type="entry name" value="Ift122/121"/>
</dbReference>
<organism evidence="12 13">
    <name type="scientific">Paratrimastix pyriformis</name>
    <dbReference type="NCBI Taxonomy" id="342808"/>
    <lineage>
        <taxon>Eukaryota</taxon>
        <taxon>Metamonada</taxon>
        <taxon>Preaxostyla</taxon>
        <taxon>Paratrimastigidae</taxon>
        <taxon>Paratrimastix</taxon>
    </lineage>
</organism>
<dbReference type="Pfam" id="PF23390">
    <property type="entry name" value="Beta-prop_WDR35_2nd"/>
    <property type="match status" value="1"/>
</dbReference>
<evidence type="ECO:0000256" key="1">
    <source>
        <dbReference type="ARBA" id="ARBA00004138"/>
    </source>
</evidence>
<evidence type="ECO:0000256" key="2">
    <source>
        <dbReference type="ARBA" id="ARBA00004496"/>
    </source>
</evidence>
<protein>
    <submittedName>
        <fullName evidence="12">Voltage-gated potassium channel subunit beta</fullName>
    </submittedName>
</protein>
<evidence type="ECO:0000256" key="6">
    <source>
        <dbReference type="ARBA" id="ARBA00023069"/>
    </source>
</evidence>
<dbReference type="InterPro" id="IPR056159">
    <property type="entry name" value="Beta-prop_IFT121_TULP_N"/>
</dbReference>
<dbReference type="PANTHER" id="PTHR12764">
    <property type="entry name" value="WD REPEAT DOMAIN-RELATED"/>
    <property type="match status" value="1"/>
</dbReference>
<feature type="repeat" description="WD" evidence="8">
    <location>
        <begin position="61"/>
        <end position="92"/>
    </location>
</feature>
<sequence>MFAYLNKKVEIPNKIRLHCVSWNSEQGWISCGGENGLLKVLKLDPDNPQGGGRGLSYNHSVAGHKTAVTKVSWNEHYRKLTTADSTGLIMVWIYANGRWFEEMINNRGKAPVADLKWTSDGKQICIAYEDGAIILGSVDGKRIWGIELPYHLKCTAWSPDSKILLLVSQNGEVNVHDEKSNFLKRLATPAIDDVPGTKVSCIDWYDGAEGWVDPAAPTLAVGFENGRVQLMRSESDDQPVLVDTGMETGREGQGPFARTEGEWVLAGVVVALCWRGDRAVARKVADGGQVEHERHGAGLLGPDLGRHPGQRDRPESRRPNNQIQFYSPFGLGGGQRLAIALDSCIYFATIKMEYKYFDGVVVYAFTRPDQSKHFCQFWDTRTDEKVLKQVQNVQLLVAGGQNCCLVTRLDDGTGQFILILCNAIGSPVETKYIEFEPQFACMSATHVVVASGSLVYVWN</sequence>
<proteinExistence type="predicted"/>
<keyword evidence="12" id="KW-0407">Ion channel</keyword>
<dbReference type="SUPFAM" id="SSF50978">
    <property type="entry name" value="WD40 repeat-like"/>
    <property type="match status" value="1"/>
</dbReference>
<comment type="subcellular location">
    <subcellularLocation>
        <location evidence="1">Cell projection</location>
        <location evidence="1">Cilium</location>
    </subcellularLocation>
    <subcellularLocation>
        <location evidence="2">Cytoplasm</location>
    </subcellularLocation>
</comment>
<feature type="compositionally biased region" description="Basic and acidic residues" evidence="9">
    <location>
        <begin position="304"/>
        <end position="318"/>
    </location>
</feature>
<keyword evidence="7" id="KW-0966">Cell projection</keyword>
<feature type="region of interest" description="Disordered" evidence="9">
    <location>
        <begin position="285"/>
        <end position="320"/>
    </location>
</feature>
<evidence type="ECO:0000313" key="12">
    <source>
        <dbReference type="EMBL" id="KAJ4459771.1"/>
    </source>
</evidence>
<evidence type="ECO:0000256" key="5">
    <source>
        <dbReference type="ARBA" id="ARBA00022737"/>
    </source>
</evidence>
<dbReference type="InterPro" id="IPR015943">
    <property type="entry name" value="WD40/YVTN_repeat-like_dom_sf"/>
</dbReference>
<evidence type="ECO:0000256" key="4">
    <source>
        <dbReference type="ARBA" id="ARBA00022574"/>
    </source>
</evidence>
<evidence type="ECO:0000313" key="13">
    <source>
        <dbReference type="Proteomes" id="UP001141327"/>
    </source>
</evidence>
<evidence type="ECO:0000256" key="3">
    <source>
        <dbReference type="ARBA" id="ARBA00022490"/>
    </source>
</evidence>
<gene>
    <name evidence="12" type="ORF">PAPYR_4164</name>
</gene>
<evidence type="ECO:0000259" key="10">
    <source>
        <dbReference type="Pfam" id="PF23390"/>
    </source>
</evidence>
<keyword evidence="4 8" id="KW-0853">WD repeat</keyword>
<evidence type="ECO:0000259" key="11">
    <source>
        <dbReference type="Pfam" id="PF24797"/>
    </source>
</evidence>
<feature type="domain" description="IFT121 second beta-propeller" evidence="10">
    <location>
        <begin position="355"/>
        <end position="459"/>
    </location>
</feature>
<keyword evidence="13" id="KW-1185">Reference proteome</keyword>
<evidence type="ECO:0000256" key="8">
    <source>
        <dbReference type="PROSITE-ProRule" id="PRU00221"/>
    </source>
</evidence>
<feature type="compositionally biased region" description="Basic and acidic residues" evidence="9">
    <location>
        <begin position="285"/>
        <end position="296"/>
    </location>
</feature>
<dbReference type="Pfam" id="PF24797">
    <property type="entry name" value="Beta-prop_WDR35_TULP_N"/>
    <property type="match status" value="1"/>
</dbReference>
<accession>A0ABQ8UMT1</accession>
<dbReference type="GO" id="GO:0034220">
    <property type="term" value="P:monoatomic ion transmembrane transport"/>
    <property type="evidence" value="ECO:0007669"/>
    <property type="project" value="UniProtKB-KW"/>
</dbReference>
<evidence type="ECO:0000256" key="7">
    <source>
        <dbReference type="ARBA" id="ARBA00023273"/>
    </source>
</evidence>